<keyword evidence="2" id="KW-0169">Cobalamin biosynthesis</keyword>
<dbReference type="PANTHER" id="PTHR43182">
    <property type="entry name" value="COBALT-PRECORRIN-6B C(15)-METHYLTRANSFERASE (DECARBOXYLATING)"/>
    <property type="match status" value="1"/>
</dbReference>
<dbReference type="Gene3D" id="3.40.50.150">
    <property type="entry name" value="Vaccinia Virus protein VP39"/>
    <property type="match status" value="1"/>
</dbReference>
<evidence type="ECO:0000256" key="5">
    <source>
        <dbReference type="ARBA" id="ARBA00022691"/>
    </source>
</evidence>
<comment type="caution">
    <text evidence="7">The sequence shown here is derived from an EMBL/GenBank/DDBJ whole genome shotgun (WGS) entry which is preliminary data.</text>
</comment>
<dbReference type="PANTHER" id="PTHR43182:SF1">
    <property type="entry name" value="COBALT-PRECORRIN-7 C(5)-METHYLTRANSFERASE"/>
    <property type="match status" value="1"/>
</dbReference>
<organism evidence="7 8">
    <name type="scientific">Candidatus Hodgkinia cicadicola</name>
    <dbReference type="NCBI Taxonomy" id="573658"/>
    <lineage>
        <taxon>Bacteria</taxon>
        <taxon>Pseudomonadati</taxon>
        <taxon>Pseudomonadota</taxon>
        <taxon>Alphaproteobacteria</taxon>
        <taxon>Hyphomicrobiales</taxon>
        <taxon>Candidatus Hodgkinia</taxon>
    </lineage>
</organism>
<keyword evidence="4" id="KW-0808">Transferase</keyword>
<dbReference type="EMBL" id="NXGP01000002">
    <property type="protein sequence ID" value="PIM96016.1"/>
    <property type="molecule type" value="Genomic_DNA"/>
</dbReference>
<dbReference type="InterPro" id="IPR029063">
    <property type="entry name" value="SAM-dependent_MTases_sf"/>
</dbReference>
<gene>
    <name evidence="7" type="primary">cobL</name>
    <name evidence="7" type="ORF">trycra_11</name>
    <name evidence="6" type="ORF">trycra_122</name>
</gene>
<evidence type="ECO:0000313" key="8">
    <source>
        <dbReference type="Proteomes" id="UP000228979"/>
    </source>
</evidence>
<dbReference type="SUPFAM" id="SSF53335">
    <property type="entry name" value="S-adenosyl-L-methionine-dependent methyltransferases"/>
    <property type="match status" value="1"/>
</dbReference>
<proteinExistence type="predicted"/>
<comment type="pathway">
    <text evidence="1">Cofactor biosynthesis; adenosylcobalamin biosynthesis.</text>
</comment>
<evidence type="ECO:0000256" key="1">
    <source>
        <dbReference type="ARBA" id="ARBA00004953"/>
    </source>
</evidence>
<sequence length="349" mass="40610">MLIFSIPCNKTNTFYYIKILSMARLIIDCCPCKFIPLTNKFHKWKRRLYNIIYSIKVNNFNIAIVGITSSSWYRSINKALQFREDIYYVPEVTYVKSFLNKLGLIGCRNKLNILMGTTDLTSFGIEINRYCIINGSCYRYCNHYLNIKSLIGTYFSSVVLFDNNLMFEFKNRIRTWNNHSKQIVRVIMLKLLEHGKVLWDIGSGCGLLSINYKKCNTSNVICIEVNLQQIKTLVHNAKCLNQQTIFVYDSWFIDAIIGARLPDRINIGCGLRYLWQWKIIYLNIKTNGLILLTGVSNTTWTNIGILNCVYKTKLFSLTIAKLVLRLNNKIYRTHSTILFCLIKKIPTTI</sequence>
<keyword evidence="8" id="KW-1185">Reference proteome</keyword>
<evidence type="ECO:0000256" key="4">
    <source>
        <dbReference type="ARBA" id="ARBA00022679"/>
    </source>
</evidence>
<keyword evidence="3" id="KW-0489">Methyltransferase</keyword>
<dbReference type="Proteomes" id="UP000228979">
    <property type="component" value="Unassembled WGS sequence"/>
</dbReference>
<keyword evidence="5" id="KW-0949">S-adenosyl-L-methionine</keyword>
<evidence type="ECO:0000256" key="2">
    <source>
        <dbReference type="ARBA" id="ARBA00022573"/>
    </source>
</evidence>
<reference evidence="7 8" key="1">
    <citation type="submission" date="2017-09" db="EMBL/GenBank/DDBJ databases">
        <authorList>
            <person name="Campbell M.A."/>
            <person name="Lukasik P."/>
            <person name="Simon C."/>
            <person name="McCutcheon J.P."/>
        </authorList>
    </citation>
    <scope>NUCLEOTIDE SEQUENCE [LARGE SCALE GENOMIC DNA]</scope>
    <source>
        <strain evidence="7 8">TRYCRA</strain>
    </source>
</reference>
<evidence type="ECO:0000313" key="6">
    <source>
        <dbReference type="EMBL" id="PIM95699.1"/>
    </source>
</evidence>
<dbReference type="EMBL" id="NXGP01000064">
    <property type="protein sequence ID" value="PIM95699.1"/>
    <property type="molecule type" value="Genomic_DNA"/>
</dbReference>
<name>A0ABX4MH75_9HYPH</name>
<protein>
    <submittedName>
        <fullName evidence="7">Precorrin-6Y C5,15-methyltransferase</fullName>
    </submittedName>
</protein>
<evidence type="ECO:0000313" key="7">
    <source>
        <dbReference type="EMBL" id="PIM96016.1"/>
    </source>
</evidence>
<evidence type="ECO:0000256" key="3">
    <source>
        <dbReference type="ARBA" id="ARBA00022603"/>
    </source>
</evidence>
<dbReference type="InterPro" id="IPR050714">
    <property type="entry name" value="Cobalamin_biosynth_MTase"/>
</dbReference>
<accession>A0ABX4MH75</accession>